<sequence>MCRISCNNLDGDLSSRCTSRSKTHVTTCIILSIEENCDVKNKNNGEDAEENVYADEAEPTPVPSQSDAITAFETVRTFLYSHESTEKHQKNVVNLENLLFNL</sequence>
<organism evidence="2 3">
    <name type="scientific">Nephila pilipes</name>
    <name type="common">Giant wood spider</name>
    <name type="synonym">Nephila maculata</name>
    <dbReference type="NCBI Taxonomy" id="299642"/>
    <lineage>
        <taxon>Eukaryota</taxon>
        <taxon>Metazoa</taxon>
        <taxon>Ecdysozoa</taxon>
        <taxon>Arthropoda</taxon>
        <taxon>Chelicerata</taxon>
        <taxon>Arachnida</taxon>
        <taxon>Araneae</taxon>
        <taxon>Araneomorphae</taxon>
        <taxon>Entelegynae</taxon>
        <taxon>Araneoidea</taxon>
        <taxon>Nephilidae</taxon>
        <taxon>Nephila</taxon>
    </lineage>
</organism>
<dbReference type="Proteomes" id="UP000887013">
    <property type="component" value="Unassembled WGS sequence"/>
</dbReference>
<keyword evidence="3" id="KW-1185">Reference proteome</keyword>
<gene>
    <name evidence="2" type="ORF">NPIL_634271</name>
</gene>
<feature type="region of interest" description="Disordered" evidence="1">
    <location>
        <begin position="40"/>
        <end position="66"/>
    </location>
</feature>
<evidence type="ECO:0000313" key="2">
    <source>
        <dbReference type="EMBL" id="GFT24376.1"/>
    </source>
</evidence>
<name>A0A8X6NMW9_NEPPI</name>
<comment type="caution">
    <text evidence="2">The sequence shown here is derived from an EMBL/GenBank/DDBJ whole genome shotgun (WGS) entry which is preliminary data.</text>
</comment>
<evidence type="ECO:0000256" key="1">
    <source>
        <dbReference type="SAM" id="MobiDB-lite"/>
    </source>
</evidence>
<proteinExistence type="predicted"/>
<protein>
    <submittedName>
        <fullName evidence="2">Uncharacterized protein</fullName>
    </submittedName>
</protein>
<accession>A0A8X6NMW9</accession>
<reference evidence="2" key="1">
    <citation type="submission" date="2020-08" db="EMBL/GenBank/DDBJ databases">
        <title>Multicomponent nature underlies the extraordinary mechanical properties of spider dragline silk.</title>
        <authorList>
            <person name="Kono N."/>
            <person name="Nakamura H."/>
            <person name="Mori M."/>
            <person name="Yoshida Y."/>
            <person name="Ohtoshi R."/>
            <person name="Malay A.D."/>
            <person name="Moran D.A.P."/>
            <person name="Tomita M."/>
            <person name="Numata K."/>
            <person name="Arakawa K."/>
        </authorList>
    </citation>
    <scope>NUCLEOTIDE SEQUENCE</scope>
</reference>
<feature type="compositionally biased region" description="Acidic residues" evidence="1">
    <location>
        <begin position="46"/>
        <end position="58"/>
    </location>
</feature>
<dbReference type="EMBL" id="BMAW01011548">
    <property type="protein sequence ID" value="GFT24376.1"/>
    <property type="molecule type" value="Genomic_DNA"/>
</dbReference>
<evidence type="ECO:0000313" key="3">
    <source>
        <dbReference type="Proteomes" id="UP000887013"/>
    </source>
</evidence>
<dbReference type="AlphaFoldDB" id="A0A8X6NMW9"/>